<dbReference type="PANTHER" id="PTHR30231:SF37">
    <property type="entry name" value="EXODEOXYRIBONUCLEASE 10"/>
    <property type="match status" value="1"/>
</dbReference>
<organism evidence="2 3">
    <name type="scientific">Peribacillus psychrosaccharolyticus</name>
    <name type="common">Bacillus psychrosaccharolyticus</name>
    <dbReference type="NCBI Taxonomy" id="1407"/>
    <lineage>
        <taxon>Bacteria</taxon>
        <taxon>Bacillati</taxon>
        <taxon>Bacillota</taxon>
        <taxon>Bacilli</taxon>
        <taxon>Bacillales</taxon>
        <taxon>Bacillaceae</taxon>
        <taxon>Peribacillus</taxon>
    </lineage>
</organism>
<dbReference type="KEGG" id="ppsr:I6J18_10980"/>
<keyword evidence="3" id="KW-1185">Reference proteome</keyword>
<dbReference type="Proteomes" id="UP000595254">
    <property type="component" value="Chromosome"/>
</dbReference>
<dbReference type="PANTHER" id="PTHR30231">
    <property type="entry name" value="DNA POLYMERASE III SUBUNIT EPSILON"/>
    <property type="match status" value="1"/>
</dbReference>
<dbReference type="GO" id="GO:0045004">
    <property type="term" value="P:DNA replication proofreading"/>
    <property type="evidence" value="ECO:0007669"/>
    <property type="project" value="TreeGrafter"/>
</dbReference>
<dbReference type="RefSeq" id="WP_040376324.1">
    <property type="nucleotide sequence ID" value="NZ_CP068053.1"/>
</dbReference>
<dbReference type="GO" id="GO:0008408">
    <property type="term" value="F:3'-5' exonuclease activity"/>
    <property type="evidence" value="ECO:0007669"/>
    <property type="project" value="TreeGrafter"/>
</dbReference>
<dbReference type="InterPro" id="IPR013520">
    <property type="entry name" value="Ribonucl_H"/>
</dbReference>
<dbReference type="EMBL" id="CP068053">
    <property type="protein sequence ID" value="QQT02303.1"/>
    <property type="molecule type" value="Genomic_DNA"/>
</dbReference>
<dbReference type="Pfam" id="PF00929">
    <property type="entry name" value="RNase_T"/>
    <property type="match status" value="1"/>
</dbReference>
<evidence type="ECO:0000313" key="3">
    <source>
        <dbReference type="Proteomes" id="UP000595254"/>
    </source>
</evidence>
<protein>
    <submittedName>
        <fullName evidence="2">DNA polymerase III subunit epsilon</fullName>
    </submittedName>
</protein>
<dbReference type="GO" id="GO:0003676">
    <property type="term" value="F:nucleic acid binding"/>
    <property type="evidence" value="ECO:0007669"/>
    <property type="project" value="InterPro"/>
</dbReference>
<gene>
    <name evidence="2" type="ORF">I6J18_10980</name>
</gene>
<dbReference type="GO" id="GO:0005829">
    <property type="term" value="C:cytosol"/>
    <property type="evidence" value="ECO:0007669"/>
    <property type="project" value="TreeGrafter"/>
</dbReference>
<reference evidence="2 3" key="1">
    <citation type="submission" date="2021-01" db="EMBL/GenBank/DDBJ databases">
        <title>FDA dAtabase for Regulatory Grade micrObial Sequences (FDA-ARGOS): Supporting development and validation of Infectious Disease Dx tests.</title>
        <authorList>
            <person name="Nelson B."/>
            <person name="Plummer A."/>
            <person name="Tallon L."/>
            <person name="Sadzewicz L."/>
            <person name="Zhao X."/>
            <person name="Boylan J."/>
            <person name="Ott S."/>
            <person name="Bowen H."/>
            <person name="Vavikolanu K."/>
            <person name="Mehta A."/>
            <person name="Aluvathingal J."/>
            <person name="Nadendla S."/>
            <person name="Myers T."/>
            <person name="Yan Y."/>
            <person name="Sichtig H."/>
        </authorList>
    </citation>
    <scope>NUCLEOTIDE SEQUENCE [LARGE SCALE GENOMIC DNA]</scope>
    <source>
        <strain evidence="2 3">FDAARGOS_1161</strain>
    </source>
</reference>
<dbReference type="AlphaFoldDB" id="A0A974NRA1"/>
<dbReference type="SUPFAM" id="SSF53098">
    <property type="entry name" value="Ribonuclease H-like"/>
    <property type="match status" value="1"/>
</dbReference>
<feature type="domain" description="Exonuclease" evidence="1">
    <location>
        <begin position="5"/>
        <end position="175"/>
    </location>
</feature>
<dbReference type="Gene3D" id="3.30.420.10">
    <property type="entry name" value="Ribonuclease H-like superfamily/Ribonuclease H"/>
    <property type="match status" value="1"/>
</dbReference>
<proteinExistence type="predicted"/>
<evidence type="ECO:0000259" key="1">
    <source>
        <dbReference type="SMART" id="SM00479"/>
    </source>
</evidence>
<dbReference type="InterPro" id="IPR036397">
    <property type="entry name" value="RNaseH_sf"/>
</dbReference>
<dbReference type="CDD" id="cd06127">
    <property type="entry name" value="DEDDh"/>
    <property type="match status" value="1"/>
</dbReference>
<accession>A0A974NRA1</accession>
<dbReference type="InterPro" id="IPR012337">
    <property type="entry name" value="RNaseH-like_sf"/>
</dbReference>
<dbReference type="SMART" id="SM00479">
    <property type="entry name" value="EXOIII"/>
    <property type="match status" value="1"/>
</dbReference>
<evidence type="ECO:0000313" key="2">
    <source>
        <dbReference type="EMBL" id="QQT02303.1"/>
    </source>
</evidence>
<sequence length="201" mass="23426">MIKKVGLVVDVETTGLSPKTDEMVEIAVKLFTFDQDGQVLDIIDEDAYLREPLSASARRNYEQAYRVHGIPFEEVEGKSFYDVKLKTYFHRADVIFAHNASFDRSFIYQMYPEVNDLSWHCTMRGVPWKEYGFSNSKLLTLLQAHYITDYQSHRAMDDITNLLELMKQHAPNGKTYLQQVLTKGPMRKYQPVLKEKNKSFI</sequence>
<name>A0A974NRA1_PERPY</name>